<dbReference type="Proteomes" id="UP000322667">
    <property type="component" value="Chromosome A10"/>
</dbReference>
<accession>A0A5D2NPU6</accession>
<proteinExistence type="predicted"/>
<dbReference type="AlphaFoldDB" id="A0A5D2NPU6"/>
<evidence type="ECO:0000256" key="1">
    <source>
        <dbReference type="SAM" id="MobiDB-lite"/>
    </source>
</evidence>
<gene>
    <name evidence="3" type="ORF">ES332_A10G085100v1</name>
</gene>
<evidence type="ECO:0000313" key="4">
    <source>
        <dbReference type="Proteomes" id="UP000322667"/>
    </source>
</evidence>
<evidence type="ECO:0000313" key="3">
    <source>
        <dbReference type="EMBL" id="TYI05393.1"/>
    </source>
</evidence>
<name>A0A5D2NPU6_GOSTO</name>
<evidence type="ECO:0000256" key="2">
    <source>
        <dbReference type="SAM" id="Phobius"/>
    </source>
</evidence>
<feature type="region of interest" description="Disordered" evidence="1">
    <location>
        <begin position="67"/>
        <end position="103"/>
    </location>
</feature>
<dbReference type="PANTHER" id="PTHR33564">
    <property type="entry name" value="TRANSMEMBRANE PROTEIN"/>
    <property type="match status" value="1"/>
</dbReference>
<keyword evidence="2" id="KW-0812">Transmembrane</keyword>
<keyword evidence="2" id="KW-0472">Membrane</keyword>
<dbReference type="PANTHER" id="PTHR33564:SF15">
    <property type="entry name" value="PROTEIN, PUTATIVE-RELATED"/>
    <property type="match status" value="1"/>
</dbReference>
<organism evidence="3 4">
    <name type="scientific">Gossypium tomentosum</name>
    <name type="common">Hawaiian cotton</name>
    <name type="synonym">Gossypium sandvicense</name>
    <dbReference type="NCBI Taxonomy" id="34277"/>
    <lineage>
        <taxon>Eukaryota</taxon>
        <taxon>Viridiplantae</taxon>
        <taxon>Streptophyta</taxon>
        <taxon>Embryophyta</taxon>
        <taxon>Tracheophyta</taxon>
        <taxon>Spermatophyta</taxon>
        <taxon>Magnoliopsida</taxon>
        <taxon>eudicotyledons</taxon>
        <taxon>Gunneridae</taxon>
        <taxon>Pentapetalae</taxon>
        <taxon>rosids</taxon>
        <taxon>malvids</taxon>
        <taxon>Malvales</taxon>
        <taxon>Malvaceae</taxon>
        <taxon>Malvoideae</taxon>
        <taxon>Gossypium</taxon>
    </lineage>
</organism>
<sequence>MPNPKPKLHIKLIKPENSSSSRLFLSFFLSFYNIPYLTLFSNLISFVFSFHFFLYINKTLSTSSSIAATMSSDGKKRDKKRKKKVQFAENVKETSGNGQEYRKEQHNKVIAAASRRRRKMDGFCRSEMPANRIALYNGILRDRVHVHKMECSY</sequence>
<reference evidence="3 4" key="1">
    <citation type="submission" date="2019-07" db="EMBL/GenBank/DDBJ databases">
        <title>WGS assembly of Gossypium tomentosum.</title>
        <authorList>
            <person name="Chen Z.J."/>
            <person name="Sreedasyam A."/>
            <person name="Ando A."/>
            <person name="Song Q."/>
            <person name="De L."/>
            <person name="Hulse-Kemp A."/>
            <person name="Ding M."/>
            <person name="Ye W."/>
            <person name="Kirkbride R."/>
            <person name="Jenkins J."/>
            <person name="Plott C."/>
            <person name="Lovell J."/>
            <person name="Lin Y.-M."/>
            <person name="Vaughn R."/>
            <person name="Liu B."/>
            <person name="Li W."/>
            <person name="Simpson S."/>
            <person name="Scheffler B."/>
            <person name="Saski C."/>
            <person name="Grover C."/>
            <person name="Hu G."/>
            <person name="Conover J."/>
            <person name="Carlson J."/>
            <person name="Shu S."/>
            <person name="Boston L."/>
            <person name="Williams M."/>
            <person name="Peterson D."/>
            <person name="Mcgee K."/>
            <person name="Jones D."/>
            <person name="Wendel J."/>
            <person name="Stelly D."/>
            <person name="Grimwood J."/>
            <person name="Schmutz J."/>
        </authorList>
    </citation>
    <scope>NUCLEOTIDE SEQUENCE [LARGE SCALE GENOMIC DNA]</scope>
    <source>
        <strain evidence="3">7179.01</strain>
    </source>
</reference>
<dbReference type="EMBL" id="CM017619">
    <property type="protein sequence ID" value="TYI05393.1"/>
    <property type="molecule type" value="Genomic_DNA"/>
</dbReference>
<feature type="transmembrane region" description="Helical" evidence="2">
    <location>
        <begin position="34"/>
        <end position="56"/>
    </location>
</feature>
<keyword evidence="4" id="KW-1185">Reference proteome</keyword>
<protein>
    <submittedName>
        <fullName evidence="3">Uncharacterized protein</fullName>
    </submittedName>
</protein>
<keyword evidence="2" id="KW-1133">Transmembrane helix</keyword>